<evidence type="ECO:0000313" key="2">
    <source>
        <dbReference type="Proteomes" id="UP000442533"/>
    </source>
</evidence>
<organism evidence="1 2">
    <name type="scientific">Paracoccus limosus</name>
    <dbReference type="NCBI Taxonomy" id="913252"/>
    <lineage>
        <taxon>Bacteria</taxon>
        <taxon>Pseudomonadati</taxon>
        <taxon>Pseudomonadota</taxon>
        <taxon>Alphaproteobacteria</taxon>
        <taxon>Rhodobacterales</taxon>
        <taxon>Paracoccaceae</taxon>
        <taxon>Paracoccus</taxon>
    </lineage>
</organism>
<keyword evidence="2" id="KW-1185">Reference proteome</keyword>
<accession>A0A844HA16</accession>
<dbReference type="EMBL" id="WMIF01000058">
    <property type="protein sequence ID" value="MTH36653.1"/>
    <property type="molecule type" value="Genomic_DNA"/>
</dbReference>
<dbReference type="Gene3D" id="1.10.1220.10">
    <property type="entry name" value="Met repressor-like"/>
    <property type="match status" value="1"/>
</dbReference>
<gene>
    <name evidence="1" type="ORF">GL279_18955</name>
</gene>
<dbReference type="GO" id="GO:0006355">
    <property type="term" value="P:regulation of DNA-templated transcription"/>
    <property type="evidence" value="ECO:0007669"/>
    <property type="project" value="InterPro"/>
</dbReference>
<reference evidence="1 2" key="1">
    <citation type="submission" date="2019-11" db="EMBL/GenBank/DDBJ databases">
        <authorList>
            <person name="Dong K."/>
        </authorList>
    </citation>
    <scope>NUCLEOTIDE SEQUENCE [LARGE SCALE GENOMIC DNA]</scope>
    <source>
        <strain evidence="1 2">JCM 17370</strain>
    </source>
</reference>
<dbReference type="InterPro" id="IPR013321">
    <property type="entry name" value="Arc_rbn_hlx_hlx"/>
</dbReference>
<dbReference type="AlphaFoldDB" id="A0A844HA16"/>
<comment type="caution">
    <text evidence="1">The sequence shown here is derived from an EMBL/GenBank/DDBJ whole genome shotgun (WGS) entry which is preliminary data.</text>
</comment>
<evidence type="ECO:0000313" key="1">
    <source>
        <dbReference type="EMBL" id="MTH36653.1"/>
    </source>
</evidence>
<sequence length="52" mass="5894">MQQQVQFKLNIPTDVKSWVEEKALANLRSQGAEIVACLREKMQAADAHRPQS</sequence>
<protein>
    <submittedName>
        <fullName evidence="1">Arc domain-containing protein</fullName>
    </submittedName>
</protein>
<dbReference type="SUPFAM" id="SSF47598">
    <property type="entry name" value="Ribbon-helix-helix"/>
    <property type="match status" value="1"/>
</dbReference>
<dbReference type="InterPro" id="IPR010985">
    <property type="entry name" value="Ribbon_hlx_hlx"/>
</dbReference>
<name>A0A844HA16_9RHOB</name>
<proteinExistence type="predicted"/>
<dbReference type="Proteomes" id="UP000442533">
    <property type="component" value="Unassembled WGS sequence"/>
</dbReference>